<sequence length="63" mass="6483">MAAPRCRADRAACATTSPAAAASTKVTSSANCSAIACANVSVQQFAREQSRKVSPELKELLAD</sequence>
<dbReference type="Proteomes" id="UP000466931">
    <property type="component" value="Chromosome"/>
</dbReference>
<gene>
    <name evidence="1" type="ORF">MCNF_49400</name>
</gene>
<organism evidence="1 2">
    <name type="scientific">Mycolicibacterium confluentis</name>
    <dbReference type="NCBI Taxonomy" id="28047"/>
    <lineage>
        <taxon>Bacteria</taxon>
        <taxon>Bacillati</taxon>
        <taxon>Actinomycetota</taxon>
        <taxon>Actinomycetes</taxon>
        <taxon>Mycobacteriales</taxon>
        <taxon>Mycobacteriaceae</taxon>
        <taxon>Mycolicibacterium</taxon>
    </lineage>
</organism>
<dbReference type="AlphaFoldDB" id="A0A7I7Y3U6"/>
<evidence type="ECO:0000313" key="2">
    <source>
        <dbReference type="Proteomes" id="UP000466931"/>
    </source>
</evidence>
<name>A0A7I7Y3U6_9MYCO</name>
<proteinExistence type="predicted"/>
<protein>
    <submittedName>
        <fullName evidence="1">Uncharacterized protein</fullName>
    </submittedName>
</protein>
<reference evidence="1" key="1">
    <citation type="journal article" date="2019" name="Emerg. Microbes Infect.">
        <title>Comprehensive subspecies identification of 175 nontuberculous mycobacteria species based on 7547 genomic profiles.</title>
        <authorList>
            <person name="Matsumoto Y."/>
            <person name="Kinjo T."/>
            <person name="Motooka D."/>
            <person name="Nabeya D."/>
            <person name="Jung N."/>
            <person name="Uechi K."/>
            <person name="Horii T."/>
            <person name="Iida T."/>
            <person name="Fujita J."/>
            <person name="Nakamura S."/>
        </authorList>
    </citation>
    <scope>NUCLEOTIDE SEQUENCE [LARGE SCALE GENOMIC DNA]</scope>
    <source>
        <strain evidence="1">JCM 13671</strain>
    </source>
</reference>
<accession>A0A7I7Y3U6</accession>
<dbReference type="EMBL" id="AP022612">
    <property type="protein sequence ID" value="BBZ36335.1"/>
    <property type="molecule type" value="Genomic_DNA"/>
</dbReference>
<keyword evidence="2" id="KW-1185">Reference proteome</keyword>
<reference evidence="1" key="2">
    <citation type="submission" date="2020-02" db="EMBL/GenBank/DDBJ databases">
        <authorList>
            <person name="Matsumoto Y."/>
            <person name="Motooka D."/>
            <person name="Nakamura S."/>
        </authorList>
    </citation>
    <scope>NUCLEOTIDE SEQUENCE</scope>
    <source>
        <strain evidence="1">JCM 13671</strain>
    </source>
</reference>
<evidence type="ECO:0000313" key="1">
    <source>
        <dbReference type="EMBL" id="BBZ36335.1"/>
    </source>
</evidence>